<evidence type="ECO:0000259" key="3">
    <source>
        <dbReference type="Pfam" id="PF06722"/>
    </source>
</evidence>
<dbReference type="PANTHER" id="PTHR48050">
    <property type="entry name" value="STEROL 3-BETA-GLUCOSYLTRANSFERASE"/>
    <property type="match status" value="1"/>
</dbReference>
<dbReference type="InterPro" id="IPR010610">
    <property type="entry name" value="EryCIII-like_C"/>
</dbReference>
<dbReference type="RefSeq" id="WP_169414743.1">
    <property type="nucleotide sequence ID" value="NZ_JAAXKZ010000092.1"/>
</dbReference>
<dbReference type="GO" id="GO:0008194">
    <property type="term" value="F:UDP-glycosyltransferase activity"/>
    <property type="evidence" value="ECO:0007669"/>
    <property type="project" value="InterPro"/>
</dbReference>
<dbReference type="InterPro" id="IPR035595">
    <property type="entry name" value="UDP_glycos_trans_CS"/>
</dbReference>
<dbReference type="PANTHER" id="PTHR48050:SF13">
    <property type="entry name" value="STEROL 3-BETA-GLUCOSYLTRANSFERASE UGT80A2"/>
    <property type="match status" value="1"/>
</dbReference>
<keyword evidence="5" id="KW-1185">Reference proteome</keyword>
<accession>A0A848DNQ1</accession>
<sequence length="389" mass="41527">MSHIAMFNIGAHGHVNPNLPVIAELVARGHRVSYAVPESFAPVVASSGATPVVYDSVLPDEAAGERWPDGGVEAMSIFLDEAEQALPQLRAAFAGDRPDVVLHDIAAYAARVLAHQWSVPIVQLSPAMVAWDGYADDMAEVLAPIRDDPAWPAYQTRFAAWLAEHGIALSVDEFTGRPPRCIVLIPRALQPHADRVDAAVYTFVGPSLDARPHQGDWPAPDRPLLLISLGSAYTDHPAFYRDCLTAFGGLDWQVVISIGRHVDPTELGELPPNVELHRWVPQLAVLGRASAFITHAGMGGCSEGLYQGVPMVAVPQAVDQFTNAAMLEELGVGVHVPMDQATPQALRTAVLDLVGSPVVAARAAALRAELRAAGGAARAADIIEAQLRR</sequence>
<dbReference type="InterPro" id="IPR002213">
    <property type="entry name" value="UDP_glucos_trans"/>
</dbReference>
<dbReference type="NCBIfam" id="TIGR01426">
    <property type="entry name" value="MGT"/>
    <property type="match status" value="1"/>
</dbReference>
<evidence type="ECO:0000313" key="4">
    <source>
        <dbReference type="EMBL" id="NMH94051.1"/>
    </source>
</evidence>
<feature type="domain" description="Erythromycin biosynthesis protein CIII-like C-terminal" evidence="3">
    <location>
        <begin position="244"/>
        <end position="373"/>
    </location>
</feature>
<dbReference type="GO" id="GO:0016758">
    <property type="term" value="F:hexosyltransferase activity"/>
    <property type="evidence" value="ECO:0007669"/>
    <property type="project" value="InterPro"/>
</dbReference>
<evidence type="ECO:0000256" key="1">
    <source>
        <dbReference type="ARBA" id="ARBA00009995"/>
    </source>
</evidence>
<proteinExistence type="inferred from homology"/>
<reference evidence="4 5" key="1">
    <citation type="submission" date="2020-04" db="EMBL/GenBank/DDBJ databases">
        <authorList>
            <person name="Klaysubun C."/>
            <person name="Duangmal K."/>
            <person name="Lipun K."/>
        </authorList>
    </citation>
    <scope>NUCLEOTIDE SEQUENCE [LARGE SCALE GENOMIC DNA]</scope>
    <source>
        <strain evidence="4 5">DSM 45300</strain>
    </source>
</reference>
<evidence type="ECO:0000313" key="5">
    <source>
        <dbReference type="Proteomes" id="UP000586918"/>
    </source>
</evidence>
<dbReference type="SUPFAM" id="SSF53756">
    <property type="entry name" value="UDP-Glycosyltransferase/glycogen phosphorylase"/>
    <property type="match status" value="1"/>
</dbReference>
<name>A0A848DNQ1_9PSEU</name>
<dbReference type="FunFam" id="3.40.50.2000:FF:000072">
    <property type="entry name" value="Glycosyl transferase"/>
    <property type="match status" value="1"/>
</dbReference>
<dbReference type="PROSITE" id="PS00375">
    <property type="entry name" value="UDPGT"/>
    <property type="match status" value="1"/>
</dbReference>
<comment type="caution">
    <text evidence="4">The sequence shown here is derived from an EMBL/GenBank/DDBJ whole genome shotgun (WGS) entry which is preliminary data.</text>
</comment>
<dbReference type="CDD" id="cd03784">
    <property type="entry name" value="GT1_Gtf-like"/>
    <property type="match status" value="1"/>
</dbReference>
<dbReference type="Pfam" id="PF06722">
    <property type="entry name" value="EryCIII-like_C"/>
    <property type="match status" value="1"/>
</dbReference>
<dbReference type="Proteomes" id="UP000586918">
    <property type="component" value="Unassembled WGS sequence"/>
</dbReference>
<dbReference type="Gene3D" id="3.40.50.2000">
    <property type="entry name" value="Glycogen Phosphorylase B"/>
    <property type="match status" value="2"/>
</dbReference>
<evidence type="ECO:0000256" key="2">
    <source>
        <dbReference type="ARBA" id="ARBA00022679"/>
    </source>
</evidence>
<dbReference type="InterPro" id="IPR050426">
    <property type="entry name" value="Glycosyltransferase_28"/>
</dbReference>
<dbReference type="GO" id="GO:0017000">
    <property type="term" value="P:antibiotic biosynthetic process"/>
    <property type="evidence" value="ECO:0007669"/>
    <property type="project" value="UniProtKB-ARBA"/>
</dbReference>
<comment type="similarity">
    <text evidence="1">Belongs to the UDP-glycosyltransferase family.</text>
</comment>
<gene>
    <name evidence="4" type="ORF">HF519_21225</name>
</gene>
<dbReference type="InterPro" id="IPR006326">
    <property type="entry name" value="UDPGT_MGT-like"/>
</dbReference>
<dbReference type="AlphaFoldDB" id="A0A848DNQ1"/>
<organism evidence="4 5">
    <name type="scientific">Pseudonocardia bannensis</name>
    <dbReference type="NCBI Taxonomy" id="630973"/>
    <lineage>
        <taxon>Bacteria</taxon>
        <taxon>Bacillati</taxon>
        <taxon>Actinomycetota</taxon>
        <taxon>Actinomycetes</taxon>
        <taxon>Pseudonocardiales</taxon>
        <taxon>Pseudonocardiaceae</taxon>
        <taxon>Pseudonocardia</taxon>
    </lineage>
</organism>
<protein>
    <submittedName>
        <fullName evidence="4">Glycosyl transferase</fullName>
    </submittedName>
</protein>
<dbReference type="EMBL" id="JAAXKZ010000092">
    <property type="protein sequence ID" value="NMH94051.1"/>
    <property type="molecule type" value="Genomic_DNA"/>
</dbReference>
<keyword evidence="2 4" id="KW-0808">Transferase</keyword>